<name>W5N4L9_LEPOC</name>
<dbReference type="HOGENOM" id="CLU_936770_0_0_1"/>
<accession>W5N4L9</accession>
<proteinExistence type="predicted"/>
<feature type="domain" description="Ig-like" evidence="6">
    <location>
        <begin position="133"/>
        <end position="225"/>
    </location>
</feature>
<dbReference type="PROSITE" id="PS51257">
    <property type="entry name" value="PROKAR_LIPOPROTEIN"/>
    <property type="match status" value="1"/>
</dbReference>
<reference evidence="8" key="1">
    <citation type="submission" date="2011-12" db="EMBL/GenBank/DDBJ databases">
        <title>The Draft Genome of Lepisosteus oculatus.</title>
        <authorList>
            <consortium name="The Broad Institute Genome Assembly &amp; Analysis Group"/>
            <consortium name="Computational R&amp;D Group"/>
            <consortium name="and Sequencing Platform"/>
            <person name="Di Palma F."/>
            <person name="Alfoldi J."/>
            <person name="Johnson J."/>
            <person name="Berlin A."/>
            <person name="Gnerre S."/>
            <person name="Jaffe D."/>
            <person name="MacCallum I."/>
            <person name="Young S."/>
            <person name="Walker B.J."/>
            <person name="Lander E.S."/>
            <person name="Lindblad-Toh K."/>
        </authorList>
    </citation>
    <scope>NUCLEOTIDE SEQUENCE [LARGE SCALE GENOMIC DNA]</scope>
</reference>
<dbReference type="InParanoid" id="W5N4L9"/>
<evidence type="ECO:0000313" key="7">
    <source>
        <dbReference type="Ensembl" id="ENSLOCP00000015578.1"/>
    </source>
</evidence>
<dbReference type="SUPFAM" id="SSF48726">
    <property type="entry name" value="Immunoglobulin"/>
    <property type="match status" value="1"/>
</dbReference>
<protein>
    <submittedName>
        <fullName evidence="7">Fc receptor-like protein 5</fullName>
    </submittedName>
</protein>
<keyword evidence="4" id="KW-0393">Immunoglobulin domain</keyword>
<dbReference type="PANTHER" id="PTHR44337:SF8">
    <property type="entry name" value="IMMUNOGLOBULIN SUBTYPE DOMAIN-CONTAINING PROTEIN"/>
    <property type="match status" value="1"/>
</dbReference>
<keyword evidence="8" id="KW-1185">Reference proteome</keyword>
<dbReference type="PROSITE" id="PS50835">
    <property type="entry name" value="IG_LIKE"/>
    <property type="match status" value="1"/>
</dbReference>
<evidence type="ECO:0000259" key="6">
    <source>
        <dbReference type="PROSITE" id="PS50835"/>
    </source>
</evidence>
<dbReference type="InterPro" id="IPR036179">
    <property type="entry name" value="Ig-like_dom_sf"/>
</dbReference>
<reference evidence="7" key="2">
    <citation type="submission" date="2025-08" db="UniProtKB">
        <authorList>
            <consortium name="Ensembl"/>
        </authorList>
    </citation>
    <scope>IDENTIFICATION</scope>
</reference>
<dbReference type="PANTHER" id="PTHR44337">
    <property type="entry name" value="CARCINOEMBRYONIC ANTIGEN-RELATED CELL ADHESION MOLECULE 8"/>
    <property type="match status" value="1"/>
</dbReference>
<dbReference type="InterPro" id="IPR013783">
    <property type="entry name" value="Ig-like_fold"/>
</dbReference>
<feature type="transmembrane region" description="Helical" evidence="5">
    <location>
        <begin position="241"/>
        <end position="263"/>
    </location>
</feature>
<dbReference type="eggNOG" id="ENOG502SRGW">
    <property type="taxonomic scope" value="Eukaryota"/>
</dbReference>
<evidence type="ECO:0000256" key="5">
    <source>
        <dbReference type="SAM" id="Phobius"/>
    </source>
</evidence>
<keyword evidence="2" id="KW-1015">Disulfide bond</keyword>
<dbReference type="InterPro" id="IPR007110">
    <property type="entry name" value="Ig-like_dom"/>
</dbReference>
<dbReference type="InterPro" id="IPR052598">
    <property type="entry name" value="IgSF_CEA-related"/>
</dbReference>
<reference evidence="7" key="3">
    <citation type="submission" date="2025-09" db="UniProtKB">
        <authorList>
            <consortium name="Ensembl"/>
        </authorList>
    </citation>
    <scope>IDENTIFICATION</scope>
</reference>
<keyword evidence="5" id="KW-0472">Membrane</keyword>
<evidence type="ECO:0000256" key="1">
    <source>
        <dbReference type="ARBA" id="ARBA00022729"/>
    </source>
</evidence>
<keyword evidence="3" id="KW-0325">Glycoprotein</keyword>
<dbReference type="AlphaFoldDB" id="W5N4L9"/>
<dbReference type="Bgee" id="ENSLOCG00000012659">
    <property type="expression patterns" value="Expressed in bone element and 9 other cell types or tissues"/>
</dbReference>
<dbReference type="OMA" id="WANIMCK"/>
<dbReference type="STRING" id="7918.ENSLOCP00000015578"/>
<organism evidence="7 8">
    <name type="scientific">Lepisosteus oculatus</name>
    <name type="common">Spotted gar</name>
    <dbReference type="NCBI Taxonomy" id="7918"/>
    <lineage>
        <taxon>Eukaryota</taxon>
        <taxon>Metazoa</taxon>
        <taxon>Chordata</taxon>
        <taxon>Craniata</taxon>
        <taxon>Vertebrata</taxon>
        <taxon>Euteleostomi</taxon>
        <taxon>Actinopterygii</taxon>
        <taxon>Neopterygii</taxon>
        <taxon>Holostei</taxon>
        <taxon>Semionotiformes</taxon>
        <taxon>Lepisosteidae</taxon>
        <taxon>Lepisosteus</taxon>
    </lineage>
</organism>
<dbReference type="CDD" id="cd00096">
    <property type="entry name" value="Ig"/>
    <property type="match status" value="1"/>
</dbReference>
<sequence length="297" mass="32603">MVIDRVSVQQAGIYSCIAKNQVSNSSQFTSASTNLKVIVKVLVSKPEISYAIIKEDSTYWANIMCKSIRGTPPVTFTLCSDANSSFPNVTTDTLNATFSVPVALNQHVGDFFCGATNGAKPVLGKSASLEVVPVGGQVSLQVTQLLDENFSVVGVQLLCSVERGSFPRFSWFFNGSQVPEKGDFHAVMEQGRSLILFPLVSTDNNSYQCAASDSFDDTQQIRSVPRSIELRDVYPFSMETIAIVFSIFLFLMVLVAACCVVRLRSRPEHARRPRSYSLGLTAFPTSKETSQTDYVRE</sequence>
<evidence type="ECO:0000256" key="2">
    <source>
        <dbReference type="ARBA" id="ARBA00023157"/>
    </source>
</evidence>
<dbReference type="GeneTree" id="ENSGT00530000069282"/>
<keyword evidence="5" id="KW-1133">Transmembrane helix</keyword>
<evidence type="ECO:0000256" key="3">
    <source>
        <dbReference type="ARBA" id="ARBA00023180"/>
    </source>
</evidence>
<dbReference type="EMBL" id="AHAT01000353">
    <property type="status" value="NOT_ANNOTATED_CDS"/>
    <property type="molecule type" value="Genomic_DNA"/>
</dbReference>
<evidence type="ECO:0000313" key="8">
    <source>
        <dbReference type="Proteomes" id="UP000018468"/>
    </source>
</evidence>
<evidence type="ECO:0000256" key="4">
    <source>
        <dbReference type="ARBA" id="ARBA00023319"/>
    </source>
</evidence>
<dbReference type="Proteomes" id="UP000018468">
    <property type="component" value="Linkage group LG10"/>
</dbReference>
<dbReference type="Gene3D" id="2.60.40.10">
    <property type="entry name" value="Immunoglobulins"/>
    <property type="match status" value="1"/>
</dbReference>
<keyword evidence="1" id="KW-0732">Signal</keyword>
<dbReference type="Ensembl" id="ENSLOCT00000015607.1">
    <property type="protein sequence ID" value="ENSLOCP00000015578.1"/>
    <property type="gene ID" value="ENSLOCG00000012659.1"/>
</dbReference>
<keyword evidence="5" id="KW-0812">Transmembrane</keyword>